<accession>A0A7C5DJ97</accession>
<dbReference type="EMBL" id="DRSQ01000182">
    <property type="protein sequence ID" value="HHE32675.1"/>
    <property type="molecule type" value="Genomic_DNA"/>
</dbReference>
<protein>
    <recommendedName>
        <fullName evidence="2">DUF3618 domain-containing protein</fullName>
    </recommendedName>
</protein>
<reference evidence="1" key="1">
    <citation type="journal article" date="2020" name="mSystems">
        <title>Genome- and Community-Level Interaction Insights into Carbon Utilization and Element Cycling Functions of Hydrothermarchaeota in Hydrothermal Sediment.</title>
        <authorList>
            <person name="Zhou Z."/>
            <person name="Liu Y."/>
            <person name="Xu W."/>
            <person name="Pan J."/>
            <person name="Luo Z.H."/>
            <person name="Li M."/>
        </authorList>
    </citation>
    <scope>NUCLEOTIDE SEQUENCE [LARGE SCALE GENOMIC DNA]</scope>
    <source>
        <strain evidence="1">HyVt-633</strain>
    </source>
</reference>
<name>A0A7C5DJ97_9CHLB</name>
<proteinExistence type="predicted"/>
<gene>
    <name evidence="1" type="ORF">ENL07_08685</name>
</gene>
<dbReference type="AlphaFoldDB" id="A0A7C5DJ97"/>
<comment type="caution">
    <text evidence="1">The sequence shown here is derived from an EMBL/GenBank/DDBJ whole genome shotgun (WGS) entry which is preliminary data.</text>
</comment>
<sequence>MTNAHDPLKSIQSRIDELEQTISERGEQIKSRTRQLKEDLQEELSPVEIVRKHPVKSAALSFVTGIVAGRVLRGIISPKRSKKVVKGAVGSAPGSEPEAVATEPSPLKEAMGSIGIELLHTGKDLAITWIKNQFDARTKK</sequence>
<organism evidence="1">
    <name type="scientific">Chlorobaculum parvum</name>
    <dbReference type="NCBI Taxonomy" id="274539"/>
    <lineage>
        <taxon>Bacteria</taxon>
        <taxon>Pseudomonadati</taxon>
        <taxon>Chlorobiota</taxon>
        <taxon>Chlorobiia</taxon>
        <taxon>Chlorobiales</taxon>
        <taxon>Chlorobiaceae</taxon>
        <taxon>Chlorobaculum</taxon>
    </lineage>
</organism>
<dbReference type="Proteomes" id="UP000886058">
    <property type="component" value="Unassembled WGS sequence"/>
</dbReference>
<evidence type="ECO:0008006" key="2">
    <source>
        <dbReference type="Google" id="ProtNLM"/>
    </source>
</evidence>
<evidence type="ECO:0000313" key="1">
    <source>
        <dbReference type="EMBL" id="HHE32675.1"/>
    </source>
</evidence>